<dbReference type="PANTHER" id="PTHR30537">
    <property type="entry name" value="HTH-TYPE TRANSCRIPTIONAL REGULATOR"/>
    <property type="match status" value="1"/>
</dbReference>
<accession>A0ABW5QMM7</accession>
<evidence type="ECO:0000313" key="6">
    <source>
        <dbReference type="EMBL" id="MFD2648959.1"/>
    </source>
</evidence>
<name>A0ABW5QMM7_9HYPH</name>
<dbReference type="Proteomes" id="UP001597521">
    <property type="component" value="Unassembled WGS sequence"/>
</dbReference>
<dbReference type="Gene3D" id="1.10.10.10">
    <property type="entry name" value="Winged helix-like DNA-binding domain superfamily/Winged helix DNA-binding domain"/>
    <property type="match status" value="1"/>
</dbReference>
<dbReference type="InterPro" id="IPR000847">
    <property type="entry name" value="LysR_HTH_N"/>
</dbReference>
<sequence length="299" mass="33522">MSSLPPLTAVRAFEAVARHLSFTRAADELGMTQAAVSYQIKLLEERLGAPLFLRRPRQVALTELGARLAPEVSRAFDTLREAFAESRDRAEGTLSLTVVPTFASRWLAAHIGLFQLQRPDLAVRIDTAAHIVDFTREEFDAGIRATHKLAAGLMGEKLLKVEFTPMLHPRLVEEYEVREPADLLRVPQISLDDPWLPAWLHLAGVPDVELRQKAFVRLGTQQLEAAAAMAGRGVAMLTPPFYQDEIAAGRLVQPFATVGWEGHYYYFAYPESRRNWPKIKAFREWIVAATAPLRALEQT</sequence>
<dbReference type="Pfam" id="PF03466">
    <property type="entry name" value="LysR_substrate"/>
    <property type="match status" value="1"/>
</dbReference>
<protein>
    <submittedName>
        <fullName evidence="6">LysR substrate-binding domain-containing protein</fullName>
    </submittedName>
</protein>
<dbReference type="InterPro" id="IPR005119">
    <property type="entry name" value="LysR_subst-bd"/>
</dbReference>
<keyword evidence="4" id="KW-0804">Transcription</keyword>
<evidence type="ECO:0000256" key="2">
    <source>
        <dbReference type="ARBA" id="ARBA00023015"/>
    </source>
</evidence>
<evidence type="ECO:0000256" key="1">
    <source>
        <dbReference type="ARBA" id="ARBA00009437"/>
    </source>
</evidence>
<comment type="caution">
    <text evidence="6">The sequence shown here is derived from an EMBL/GenBank/DDBJ whole genome shotgun (WGS) entry which is preliminary data.</text>
</comment>
<keyword evidence="3" id="KW-0238">DNA-binding</keyword>
<comment type="similarity">
    <text evidence="1">Belongs to the LysR transcriptional regulatory family.</text>
</comment>
<keyword evidence="7" id="KW-1185">Reference proteome</keyword>
<dbReference type="PRINTS" id="PR00039">
    <property type="entry name" value="HTHLYSR"/>
</dbReference>
<feature type="domain" description="HTH lysR-type" evidence="5">
    <location>
        <begin position="5"/>
        <end position="62"/>
    </location>
</feature>
<reference evidence="7" key="1">
    <citation type="journal article" date="2019" name="Int. J. Syst. Evol. Microbiol.">
        <title>The Global Catalogue of Microorganisms (GCM) 10K type strain sequencing project: providing services to taxonomists for standard genome sequencing and annotation.</title>
        <authorList>
            <consortium name="The Broad Institute Genomics Platform"/>
            <consortium name="The Broad Institute Genome Sequencing Center for Infectious Disease"/>
            <person name="Wu L."/>
            <person name="Ma J."/>
        </authorList>
    </citation>
    <scope>NUCLEOTIDE SEQUENCE [LARGE SCALE GENOMIC DNA]</scope>
    <source>
        <strain evidence="7">CCM 7427</strain>
    </source>
</reference>
<dbReference type="InterPro" id="IPR058163">
    <property type="entry name" value="LysR-type_TF_proteobact-type"/>
</dbReference>
<dbReference type="PROSITE" id="PS50931">
    <property type="entry name" value="HTH_LYSR"/>
    <property type="match status" value="1"/>
</dbReference>
<evidence type="ECO:0000256" key="3">
    <source>
        <dbReference type="ARBA" id="ARBA00023125"/>
    </source>
</evidence>
<dbReference type="RefSeq" id="WP_386834336.1">
    <property type="nucleotide sequence ID" value="NZ_JBHUNP010000001.1"/>
</dbReference>
<dbReference type="CDD" id="cd08432">
    <property type="entry name" value="PBP2_GcdR_TrpI_HvrB_AmpR_like"/>
    <property type="match status" value="1"/>
</dbReference>
<evidence type="ECO:0000256" key="4">
    <source>
        <dbReference type="ARBA" id="ARBA00023163"/>
    </source>
</evidence>
<dbReference type="InterPro" id="IPR036390">
    <property type="entry name" value="WH_DNA-bd_sf"/>
</dbReference>
<keyword evidence="2" id="KW-0805">Transcription regulation</keyword>
<dbReference type="PANTHER" id="PTHR30537:SF26">
    <property type="entry name" value="GLYCINE CLEAVAGE SYSTEM TRANSCRIPTIONAL ACTIVATOR"/>
    <property type="match status" value="1"/>
</dbReference>
<evidence type="ECO:0000259" key="5">
    <source>
        <dbReference type="PROSITE" id="PS50931"/>
    </source>
</evidence>
<proteinExistence type="inferred from homology"/>
<gene>
    <name evidence="6" type="ORF">ACFSX5_14310</name>
</gene>
<dbReference type="SUPFAM" id="SSF53850">
    <property type="entry name" value="Periplasmic binding protein-like II"/>
    <property type="match status" value="1"/>
</dbReference>
<dbReference type="Gene3D" id="3.40.190.10">
    <property type="entry name" value="Periplasmic binding protein-like II"/>
    <property type="match status" value="2"/>
</dbReference>
<dbReference type="SUPFAM" id="SSF46785">
    <property type="entry name" value="Winged helix' DNA-binding domain"/>
    <property type="match status" value="1"/>
</dbReference>
<evidence type="ECO:0000313" key="7">
    <source>
        <dbReference type="Proteomes" id="UP001597521"/>
    </source>
</evidence>
<organism evidence="6 7">
    <name type="scientific">Devosia albogilva</name>
    <dbReference type="NCBI Taxonomy" id="429726"/>
    <lineage>
        <taxon>Bacteria</taxon>
        <taxon>Pseudomonadati</taxon>
        <taxon>Pseudomonadota</taxon>
        <taxon>Alphaproteobacteria</taxon>
        <taxon>Hyphomicrobiales</taxon>
        <taxon>Devosiaceae</taxon>
        <taxon>Devosia</taxon>
    </lineage>
</organism>
<dbReference type="Pfam" id="PF00126">
    <property type="entry name" value="HTH_1"/>
    <property type="match status" value="1"/>
</dbReference>
<dbReference type="EMBL" id="JBHUNP010000001">
    <property type="protein sequence ID" value="MFD2648959.1"/>
    <property type="molecule type" value="Genomic_DNA"/>
</dbReference>
<dbReference type="InterPro" id="IPR036388">
    <property type="entry name" value="WH-like_DNA-bd_sf"/>
</dbReference>